<feature type="transmembrane region" description="Helical" evidence="2">
    <location>
        <begin position="1733"/>
        <end position="1755"/>
    </location>
</feature>
<dbReference type="InterPro" id="IPR000742">
    <property type="entry name" value="EGF"/>
</dbReference>
<feature type="domain" description="EGF-like" evidence="3">
    <location>
        <begin position="1461"/>
        <end position="1494"/>
    </location>
</feature>
<feature type="domain" description="EGF-like" evidence="3">
    <location>
        <begin position="468"/>
        <end position="504"/>
    </location>
</feature>
<feature type="compositionally biased region" description="Polar residues" evidence="1">
    <location>
        <begin position="1612"/>
        <end position="1630"/>
    </location>
</feature>
<keyword evidence="2" id="KW-0812">Transmembrane</keyword>
<feature type="domain" description="EGF-like" evidence="3">
    <location>
        <begin position="1570"/>
        <end position="1602"/>
    </location>
</feature>
<reference evidence="5" key="1">
    <citation type="submission" date="2024-02" db="UniProtKB">
        <authorList>
            <consortium name="WormBaseParasite"/>
        </authorList>
    </citation>
    <scope>IDENTIFICATION</scope>
</reference>
<feature type="domain" description="EGF-like" evidence="3">
    <location>
        <begin position="513"/>
        <end position="548"/>
    </location>
</feature>
<evidence type="ECO:0000313" key="4">
    <source>
        <dbReference type="Proteomes" id="UP000035681"/>
    </source>
</evidence>
<evidence type="ECO:0000259" key="3">
    <source>
        <dbReference type="SMART" id="SM00181"/>
    </source>
</evidence>
<dbReference type="InterPro" id="IPR006150">
    <property type="entry name" value="Cys_repeat_1"/>
</dbReference>
<feature type="region of interest" description="Disordered" evidence="1">
    <location>
        <begin position="1612"/>
        <end position="1688"/>
    </location>
</feature>
<dbReference type="InterPro" id="IPR006149">
    <property type="entry name" value="EB_dom"/>
</dbReference>
<sequence length="1930" mass="212989">MSFFYVCLLNRETKPTKENQPCNTERDILLATDPSHNPQSYLQCVSANIGTIGFWNKKFCTPDKRFDFSLQSCVDKINTNNDIIFNSFKSYPTTKNQGNLYNPIIQQIPDPLPEPAFKIAILNNTCANGETCIGGTICDKAKKKCLCPFGTIPNLGTLSCDDNEQSPMIVSSIQQEDGSFKFTFRKQNPISSSINELIQKNEEDKAINKLDYYKIKNIPVTSTMKPFTFLESLFSKPGEKCNDGKICTGGSLCMAPNMLCLCPGTLIEKDGECINPTNGVPAVEKVNVGGLCTSYSECLDGSSCILGRCRCILPLIENNGKCILQMVRKEVGPGEVCENGEICTKGSICDSTIPVCICPAGTDLNDNEECVPVVVTESTTIPSTKKYVPLIIQTTPKLETTQKIIIQTTKKSSEYYTQPTPRITTTPSTTTTTSKTIINTIYTQPTIGYTKLSKPLSIGTKFLKVGEICSLNTDCMIGAYCNGNSNPPSCQCLSTHVNVNGKCEKVIYPGQYGCKSDIQCSTSYPGASCHDRQCVCPLNYRAVEQTCVSGYNGDSSNKEMIKKNNLMLKKVVKRQVKIQSVSEFYKTNEYKSQLLLSKKYLNENDNRNDFVCLPDQFTCAKNKGVCYQGVCYCFEGYYPDYEKSECLKIVNQFEENKEIGIYVELGGSCRIHIDRCLSGSFCDPATSICSCAKGAIISKHNNTCLHPPGNSCAKGEICTNGSFCDFGICSCLPSHHIINNFCIIKVVPLNGLCLSGERCMPGLVCRFGRCIEDNIQKRKDIKSFKNSIPKIGISRIGEKCLINENCLGNSLCLNGFCECQQDIEVEINGICKKIIKPIKCLDNEIEIEGKCIKNDENKDTLSSSEIFYKIKKQETLRLPIPGEVCHDKCGSGAFCNNGICQCPPTSVVDFFGRCKSTLTLSQPNKHRSPPLIHSTTILKSHFHSLPGESCSIEGTNCLGYSICKNSICSCPDDKILQGNVCLDRGKNFPQIVIKKLEYDDRILNEGEVECNGNEGDYDSNIEDVSCPGGMKCYKNKCLCEIGYILSDGECKLNEPRSVKENEECAFTIQCIDNLTCLNGFSTDRLISPPGGSCGDDETCTGGSICKNDWCVCPEINMIVVNGLCLTSDILASTKVFEVPTTIQTPQKQNTFKYNQIIPQYNLKPSPVNSQPSMPQDLPSYVETIQNKIDQKPIQEVKLGGRKVAPGMNCGPLDTCVGGSSCFDNYCVCPTDMVVDTSSGRCMSEKENEESSAESKTGTLFSSINTYKNNNIPIDMLSNKNNNNIDKNNLSKNNFNINNSINNKVKSLLTENIIPLPSSQLYIIRRPSSSYNSLTTSFLSSIPGMDIRDMMPKIIKHNTTTTINDKDMLSNQNTNTNNTFNNINNNVNTIPSFTNIFSKIISNNNNSYFSPETIKENNMVMSNEINEKSYIGDSMNSYPNTNTNKNNNQPSTVTYSSSYDDECAVNGLICRGGAICVDGSCQCPKDYILLNDKCLPPTGRRYSQRRGKENFLFEDNTSLPNESCANGEMCLGGSICQDEKICQCPTDKSEIIDGICVSSDIKEKYYGPGEECSIEKKCTSNAECYQGICRCLNGYIAISNDCIQLPTAQSKSITNNVPNSEDSMKTSNSGYGSTGRIDNSEGEKPKPRFVAPSIRRPKNNSRKTKSGGVDTITGAGTCPPGNSPTRDESTNRVISCNGMTPNCPPRSYCYVTGPADGNYNCLTRNSDKWIEKEMFLASGNSIIFLSILIIAAILGVTSGTYDDSAYLEDSPVSVKDDYEPNYFGLTNIDSGDLPEKRDIDEGVLGIPGIIRYGKRDYPHLIKFGKRETEFMKKEMPGVLRFGKRKYNGQQKKAVPGVLRFGKRGVPGLLRFGKRDDMPGLLRFGKRDQIPGLLRFGKRGDMPGVLRFGKRPSYDDFLIDKKDMPGLLRFGK</sequence>
<evidence type="ECO:0000313" key="5">
    <source>
        <dbReference type="WBParaSite" id="TCONS_00009660.p1"/>
    </source>
</evidence>
<organism evidence="4 5">
    <name type="scientific">Strongyloides stercoralis</name>
    <name type="common">Threadworm</name>
    <dbReference type="NCBI Taxonomy" id="6248"/>
    <lineage>
        <taxon>Eukaryota</taxon>
        <taxon>Metazoa</taxon>
        <taxon>Ecdysozoa</taxon>
        <taxon>Nematoda</taxon>
        <taxon>Chromadorea</taxon>
        <taxon>Rhabditida</taxon>
        <taxon>Tylenchina</taxon>
        <taxon>Panagrolaimomorpha</taxon>
        <taxon>Strongyloidoidea</taxon>
        <taxon>Strongyloididae</taxon>
        <taxon>Strongyloides</taxon>
    </lineage>
</organism>
<accession>A0AAF5DB03</accession>
<dbReference type="PANTHER" id="PTHR45985">
    <property type="match status" value="1"/>
</dbReference>
<evidence type="ECO:0000256" key="2">
    <source>
        <dbReference type="SAM" id="Phobius"/>
    </source>
</evidence>
<dbReference type="InterPro" id="IPR052740">
    <property type="entry name" value="CE4"/>
</dbReference>
<feature type="domain" description="EGF-like" evidence="3">
    <location>
        <begin position="611"/>
        <end position="647"/>
    </location>
</feature>
<feature type="domain" description="EGF-like" evidence="3">
    <location>
        <begin position="1009"/>
        <end position="1051"/>
    </location>
</feature>
<feature type="domain" description="EGF-like" evidence="3">
    <location>
        <begin position="711"/>
        <end position="743"/>
    </location>
</feature>
<feature type="domain" description="EGF-like" evidence="3">
    <location>
        <begin position="884"/>
        <end position="915"/>
    </location>
</feature>
<feature type="domain" description="EGF-like" evidence="3">
    <location>
        <begin position="1522"/>
        <end position="1556"/>
    </location>
</feature>
<feature type="domain" description="EGF-like" evidence="3">
    <location>
        <begin position="949"/>
        <end position="982"/>
    </location>
</feature>
<dbReference type="WBParaSite" id="TCONS_00009660.p1">
    <property type="protein sequence ID" value="TCONS_00009660.p1"/>
    <property type="gene ID" value="XLOC_007435"/>
</dbReference>
<feature type="domain" description="EGF-like" evidence="3">
    <location>
        <begin position="799"/>
        <end position="832"/>
    </location>
</feature>
<name>A0AAF5DB03_STRER</name>
<proteinExistence type="predicted"/>
<keyword evidence="4" id="KW-1185">Reference proteome</keyword>
<dbReference type="Pfam" id="PF01683">
    <property type="entry name" value="EB"/>
    <property type="match status" value="6"/>
</dbReference>
<dbReference type="AlphaFoldDB" id="A0AAF5DB03"/>
<feature type="domain" description="EGF-like" evidence="3">
    <location>
        <begin position="125"/>
        <end position="161"/>
    </location>
</feature>
<feature type="domain" description="EGF-like" evidence="3">
    <location>
        <begin position="668"/>
        <end position="705"/>
    </location>
</feature>
<dbReference type="SMART" id="SM00289">
    <property type="entry name" value="WR1"/>
    <property type="match status" value="8"/>
</dbReference>
<dbReference type="SMART" id="SM00181">
    <property type="entry name" value="EGF"/>
    <property type="match status" value="15"/>
</dbReference>
<protein>
    <submittedName>
        <fullName evidence="5">EGF-like domain-containing protein</fullName>
    </submittedName>
</protein>
<evidence type="ECO:0000256" key="1">
    <source>
        <dbReference type="SAM" id="MobiDB-lite"/>
    </source>
</evidence>
<feature type="domain" description="EGF-like" evidence="3">
    <location>
        <begin position="1208"/>
        <end position="1242"/>
    </location>
</feature>
<keyword evidence="2" id="KW-0472">Membrane</keyword>
<feature type="domain" description="EGF-like" evidence="3">
    <location>
        <begin position="336"/>
        <end position="371"/>
    </location>
</feature>
<keyword evidence="2" id="KW-1133">Transmembrane helix</keyword>
<feature type="compositionally biased region" description="Basic residues" evidence="1">
    <location>
        <begin position="1654"/>
        <end position="1664"/>
    </location>
</feature>
<dbReference type="PANTHER" id="PTHR45985:SF11">
    <property type="entry name" value="EGF-LIKE DOMAIN-CONTAINING PROTEIN"/>
    <property type="match status" value="1"/>
</dbReference>
<dbReference type="Proteomes" id="UP000035681">
    <property type="component" value="Unplaced"/>
</dbReference>